<name>I0YS77_COCSC</name>
<dbReference type="Proteomes" id="UP000007264">
    <property type="component" value="Unassembled WGS sequence"/>
</dbReference>
<dbReference type="KEGG" id="csl:COCSUDRAFT_54172"/>
<evidence type="ECO:0000313" key="1">
    <source>
        <dbReference type="EMBL" id="EIE21246.1"/>
    </source>
</evidence>
<reference evidence="1 2" key="1">
    <citation type="journal article" date="2012" name="Genome Biol.">
        <title>The genome of the polar eukaryotic microalga coccomyxa subellipsoidea reveals traits of cold adaptation.</title>
        <authorList>
            <person name="Blanc G."/>
            <person name="Agarkova I."/>
            <person name="Grimwood J."/>
            <person name="Kuo A."/>
            <person name="Brueggeman A."/>
            <person name="Dunigan D."/>
            <person name="Gurnon J."/>
            <person name="Ladunga I."/>
            <person name="Lindquist E."/>
            <person name="Lucas S."/>
            <person name="Pangilinan J."/>
            <person name="Proschold T."/>
            <person name="Salamov A."/>
            <person name="Schmutz J."/>
            <person name="Weeks D."/>
            <person name="Yamada T."/>
            <person name="Claverie J.M."/>
            <person name="Grigoriev I."/>
            <person name="Van Etten J."/>
            <person name="Lomsadze A."/>
            <person name="Borodovsky M."/>
        </authorList>
    </citation>
    <scope>NUCLEOTIDE SEQUENCE [LARGE SCALE GENOMIC DNA]</scope>
    <source>
        <strain evidence="1 2">C-169</strain>
    </source>
</reference>
<protein>
    <submittedName>
        <fullName evidence="1">Uncharacterized protein</fullName>
    </submittedName>
</protein>
<dbReference type="EMBL" id="AGSI01000013">
    <property type="protein sequence ID" value="EIE21246.1"/>
    <property type="molecule type" value="Genomic_DNA"/>
</dbReference>
<keyword evidence="2" id="KW-1185">Reference proteome</keyword>
<proteinExistence type="predicted"/>
<dbReference type="RefSeq" id="XP_005645790.1">
    <property type="nucleotide sequence ID" value="XM_005645733.1"/>
</dbReference>
<dbReference type="GeneID" id="17039228"/>
<evidence type="ECO:0000313" key="2">
    <source>
        <dbReference type="Proteomes" id="UP000007264"/>
    </source>
</evidence>
<accession>I0YS77</accession>
<dbReference type="OrthoDB" id="520331at2759"/>
<sequence length="174" mass="19339">MERLWRALNTAKSLRSLNIYFLDMEQQLTDRQIIWALEQAWLVEGTQLPCLEQLGLYSLTNADPVWAAIDLGSPLANEQGVHGVCNSVGQLVEKAVLPALQQIQLYPVRSDETGIFPLSGPGPQPDGLPQVSTVFLEEPSAWQRNRLLNWLQPRSCGAGLQSRAMAFLDLVAMQ</sequence>
<dbReference type="AlphaFoldDB" id="I0YS77"/>
<comment type="caution">
    <text evidence="1">The sequence shown here is derived from an EMBL/GenBank/DDBJ whole genome shotgun (WGS) entry which is preliminary data.</text>
</comment>
<gene>
    <name evidence="1" type="ORF">COCSUDRAFT_54172</name>
</gene>
<organism evidence="1 2">
    <name type="scientific">Coccomyxa subellipsoidea (strain C-169)</name>
    <name type="common">Green microalga</name>
    <dbReference type="NCBI Taxonomy" id="574566"/>
    <lineage>
        <taxon>Eukaryota</taxon>
        <taxon>Viridiplantae</taxon>
        <taxon>Chlorophyta</taxon>
        <taxon>core chlorophytes</taxon>
        <taxon>Trebouxiophyceae</taxon>
        <taxon>Trebouxiophyceae incertae sedis</taxon>
        <taxon>Coccomyxaceae</taxon>
        <taxon>Coccomyxa</taxon>
        <taxon>Coccomyxa subellipsoidea</taxon>
    </lineage>
</organism>